<evidence type="ECO:0000313" key="1">
    <source>
        <dbReference type="EMBL" id="GLI34405.1"/>
    </source>
</evidence>
<gene>
    <name evidence="1" type="ORF">DAMNIGENAA_18380</name>
</gene>
<dbReference type="AlphaFoldDB" id="A0A9W6D5A0"/>
<name>A0A9W6D5A0_9BACT</name>
<reference evidence="1" key="1">
    <citation type="submission" date="2022-12" db="EMBL/GenBank/DDBJ databases">
        <title>Reference genome sequencing for broad-spectrum identification of bacterial and archaeal isolates by mass spectrometry.</title>
        <authorList>
            <person name="Sekiguchi Y."/>
            <person name="Tourlousse D.M."/>
        </authorList>
    </citation>
    <scope>NUCLEOTIDE SEQUENCE</scope>
    <source>
        <strain evidence="1">ASRB1</strain>
    </source>
</reference>
<proteinExistence type="predicted"/>
<accession>A0A9W6D5A0</accession>
<protein>
    <submittedName>
        <fullName evidence="1">Uncharacterized protein</fullName>
    </submittedName>
</protein>
<evidence type="ECO:0000313" key="2">
    <source>
        <dbReference type="Proteomes" id="UP001144372"/>
    </source>
</evidence>
<organism evidence="1 2">
    <name type="scientific">Desulforhabdus amnigena</name>
    <dbReference type="NCBI Taxonomy" id="40218"/>
    <lineage>
        <taxon>Bacteria</taxon>
        <taxon>Pseudomonadati</taxon>
        <taxon>Thermodesulfobacteriota</taxon>
        <taxon>Syntrophobacteria</taxon>
        <taxon>Syntrophobacterales</taxon>
        <taxon>Syntrophobacteraceae</taxon>
        <taxon>Desulforhabdus</taxon>
    </lineage>
</organism>
<comment type="caution">
    <text evidence="1">The sequence shown here is derived from an EMBL/GenBank/DDBJ whole genome shotgun (WGS) entry which is preliminary data.</text>
</comment>
<sequence>MQANTLLEDDMIQSGLWDFVPWSQYVKPREPTGEVMRKGILGLWDRLWRAPEKTKEKVVQTELREVDQSMLNRIIPVPNWKEAVPALNGALSDWLNTDHPECPFRIVLGAPHSGVSEILECLGETPPWRILRAPSTNQILAGGDAWISRIPDSSNAFLIIPHLEHYYLRHYEGLDLMRKLVDKLLSFSGRCIIGCDTWAWAYLNMALQLESFLPEPLTLAAFDRERLERCFQPPSTEGSEAVFRFRQTDNGKFVLLPVKGNEKEAGGQQKGGEEKKGEGEKVEVTDFLNHVAAFSRGILGIALAVWKYSLRLAPEEEANEKVRQTAAADRGNTIWVRPWNDLDLPVLPRQMDRDLYFVLDAILLHGGLSTQLLSHLLPLAPPEILRTLHLSRAAGLLALEKGVWHIPALGYPAVRQFLASGGYLVDAV</sequence>
<dbReference type="EMBL" id="BSDR01000001">
    <property type="protein sequence ID" value="GLI34405.1"/>
    <property type="molecule type" value="Genomic_DNA"/>
</dbReference>
<dbReference type="RefSeq" id="WP_281793657.1">
    <property type="nucleotide sequence ID" value="NZ_BSDR01000001.1"/>
</dbReference>
<dbReference type="Proteomes" id="UP001144372">
    <property type="component" value="Unassembled WGS sequence"/>
</dbReference>
<keyword evidence="2" id="KW-1185">Reference proteome</keyword>